<dbReference type="InterPro" id="IPR036047">
    <property type="entry name" value="F-box-like_dom_sf"/>
</dbReference>
<dbReference type="SUPFAM" id="SSF52047">
    <property type="entry name" value="RNI-like"/>
    <property type="match status" value="1"/>
</dbReference>
<reference evidence="2" key="1">
    <citation type="submission" date="2023-08" db="EMBL/GenBank/DDBJ databases">
        <title>A de novo genome assembly of Solanum verrucosum Schlechtendal, a Mexican diploid species geographically isolated from the other diploid A-genome species in potato relatives.</title>
        <authorList>
            <person name="Hosaka K."/>
        </authorList>
    </citation>
    <scope>NUCLEOTIDE SEQUENCE</scope>
    <source>
        <tissue evidence="2">Young leaves</tissue>
    </source>
</reference>
<dbReference type="EMBL" id="CP133622">
    <property type="protein sequence ID" value="WMV53146.1"/>
    <property type="molecule type" value="Genomic_DNA"/>
</dbReference>
<dbReference type="SUPFAM" id="SSF52075">
    <property type="entry name" value="Outer arm dynein light chain 1"/>
    <property type="match status" value="1"/>
</dbReference>
<dbReference type="InterPro" id="IPR055411">
    <property type="entry name" value="LRR_FXL15/At3g58940/PEG3-like"/>
</dbReference>
<gene>
    <name evidence="2" type="ORF">MTR67_046531</name>
</gene>
<organism evidence="2 3">
    <name type="scientific">Solanum verrucosum</name>
    <dbReference type="NCBI Taxonomy" id="315347"/>
    <lineage>
        <taxon>Eukaryota</taxon>
        <taxon>Viridiplantae</taxon>
        <taxon>Streptophyta</taxon>
        <taxon>Embryophyta</taxon>
        <taxon>Tracheophyta</taxon>
        <taxon>Spermatophyta</taxon>
        <taxon>Magnoliopsida</taxon>
        <taxon>eudicotyledons</taxon>
        <taxon>Gunneridae</taxon>
        <taxon>Pentapetalae</taxon>
        <taxon>asterids</taxon>
        <taxon>lamiids</taxon>
        <taxon>Solanales</taxon>
        <taxon>Solanaceae</taxon>
        <taxon>Solanoideae</taxon>
        <taxon>Solaneae</taxon>
        <taxon>Solanum</taxon>
    </lineage>
</organism>
<dbReference type="AlphaFoldDB" id="A0AAF0ZVK6"/>
<feature type="domain" description="F-box" evidence="1">
    <location>
        <begin position="15"/>
        <end position="68"/>
    </location>
</feature>
<dbReference type="PROSITE" id="PS50181">
    <property type="entry name" value="FBOX"/>
    <property type="match status" value="2"/>
</dbReference>
<dbReference type="SUPFAM" id="SSF81383">
    <property type="entry name" value="F-box domain"/>
    <property type="match status" value="2"/>
</dbReference>
<protein>
    <recommendedName>
        <fullName evidence="1">F-box domain-containing protein</fullName>
    </recommendedName>
</protein>
<evidence type="ECO:0000313" key="2">
    <source>
        <dbReference type="EMBL" id="WMV53146.1"/>
    </source>
</evidence>
<feature type="domain" description="F-box" evidence="1">
    <location>
        <begin position="614"/>
        <end position="667"/>
    </location>
</feature>
<dbReference type="Pfam" id="PF00646">
    <property type="entry name" value="F-box"/>
    <property type="match status" value="2"/>
</dbReference>
<dbReference type="Gene3D" id="3.80.10.10">
    <property type="entry name" value="Ribonuclease Inhibitor"/>
    <property type="match status" value="2"/>
</dbReference>
<accession>A0AAF0ZVK6</accession>
<proteinExistence type="predicted"/>
<keyword evidence="3" id="KW-1185">Reference proteome</keyword>
<dbReference type="InterPro" id="IPR032675">
    <property type="entry name" value="LRR_dom_sf"/>
</dbReference>
<dbReference type="Proteomes" id="UP001234989">
    <property type="component" value="Chromosome 11"/>
</dbReference>
<dbReference type="PANTHER" id="PTHR31639:SF187">
    <property type="entry name" value="F-BOX DOMAIN-CONTAINING PROTEIN"/>
    <property type="match status" value="1"/>
</dbReference>
<dbReference type="PANTHER" id="PTHR31639">
    <property type="entry name" value="F-BOX PROTEIN-LIKE"/>
    <property type="match status" value="1"/>
</dbReference>
<name>A0AAF0ZVK6_SOLVR</name>
<dbReference type="Pfam" id="PF24758">
    <property type="entry name" value="LRR_At5g56370"/>
    <property type="match status" value="2"/>
</dbReference>
<dbReference type="SMART" id="SM00256">
    <property type="entry name" value="FBOX"/>
    <property type="match status" value="2"/>
</dbReference>
<dbReference type="InterPro" id="IPR001810">
    <property type="entry name" value="F-box_dom"/>
</dbReference>
<evidence type="ECO:0000313" key="3">
    <source>
        <dbReference type="Proteomes" id="UP001234989"/>
    </source>
</evidence>
<sequence length="1242" mass="141983">MMPPKGRKHCRSLLPDVLSYLPDNISDVILMHLPCKDAVKTSILSKKWRYHWCRLTELKLDESLWKTKKDLLNPTVKFTKIIYQLLTLHEGPITKFTLNVAHLESCPEIDNFICFLSRNDIQHLVLHLPLGKMYKLPSALFTCSQLRHLNLHNCSIHHLSAFQGFNKLISLELCGVTISSEVLESLISHCPLLEQLVLDIAENSNTVEINAPMLSSFNFSGNISSICLKNVPCLVKASLECDYIKAEDLDFAKVFESCSALEYLLFNLFNSGADCEDEEDDSILECFKLEHFSNVTFNHLREVKLACFVGTTPEMQLIKLLLAKSPVLLRILIDTRYLHDKPLDTRSKIFAELMLDIPKILNIIEIDSPMLRLFDFTGNISYLSKECPSSGKSILAGYDMRGDDFDFAKVFESCSSLEHLLFKFLNIWLFAEEGYEAPTRLPFDLNSVKRFYLPETILVESYDLSLSLCLIISFPYLEYLEIKVHCGDEEDGCILECLELGRFSDVTLNHLREVKLECFGGTTMQLIKLLLAMSPVLALHLSLLLPKVCPFCSSQNLNSEAHKKDKGISDQPRVLVSFKSTLIAVMVAEFIQVLGDYWYMMPPNERNRCQSLTPDILTDLPNNVIDIILMRLPCEEAVRTSILSKRWRYHWCRLTKLTLDWSLWRTENDLLNPTYKFTEIISQILTLHEGPLTDFTLDVDNLESCPDIGSFIYIVLRNNIQRLVLHLPEDSKLPTSVFTYSQLRYLSLHNCSIHHPSAFEGFDKLISLVLCEVTISSELLESIISHCPLLEQLMLDIPKLLNTIEIDAPMLSSFDFTGNISSICLKNVPLLVEVSLAGYQIMEKDIDFAKVFAQGEYEAPARLPFDLNCVKRFDLLELALVDAYELSLSISLIRSFPYLEYLEIDVYHEDEDSGTEESNELKGLSDVTFSHLREIRLYAFTGRTSEMQLIKLLLASSPVLERMLIDRLLLEDDSLDTRLKVFAELELKHFTELRSRGIRCLTKVQREKRQIPSSTIFFLDSHWHCMMPPERRKSGRQGLPIDRLSNLPKNVINSILMRLPLQDALLSALEHLYLANGSDQFLVTGAAEVPRRLSSPLNYLKRFNITLWRLADFSIALCLIRSSPYIQDIEMEVYCSRDYLSEKLEASNEVDEVLASFSDVTLNHLRTVQLEGVEGIKIELQLIKLLLTKSPMLVKMLIDPSSSDNYDARRDKILAATTVQRASSKANVVVSDEYEYYRDTTP</sequence>
<evidence type="ECO:0000259" key="1">
    <source>
        <dbReference type="PROSITE" id="PS50181"/>
    </source>
</evidence>